<feature type="region of interest" description="Disordered" evidence="1">
    <location>
        <begin position="141"/>
        <end position="190"/>
    </location>
</feature>
<feature type="compositionally biased region" description="Polar residues" evidence="1">
    <location>
        <begin position="102"/>
        <end position="112"/>
    </location>
</feature>
<dbReference type="RefSeq" id="XP_013244773.1">
    <property type="nucleotide sequence ID" value="XM_013389319.1"/>
</dbReference>
<dbReference type="InParanoid" id="A0A066WBX5"/>
<evidence type="ECO:0000313" key="2">
    <source>
        <dbReference type="EMBL" id="KDN51437.1"/>
    </source>
</evidence>
<sequence length="275" mass="29440">MSLEACDSERGASTFAASQPYTPLPPPPSTPEAASSPWNISSRAALHRLGVGSNNRSSNSSGEGARPTSQFCRQDGALKRQRIVAGPSSELLASSRRLIHATSPSPSPSSGCIANRERRNASPPLVPGDLRVYRCKSTHSRCCRPPSPSLEALHHGSSGIQSRRRSEAGRTSSQHSEALRSSSGSDCTGSFRWVRKSSQDVSLRIDASRRGSGARQGAYPLQQQLLLLLLQQQVKPTPRRPSTSQPESLPSPQEMIKVDAASRMPSLAGPIDLES</sequence>
<dbReference type="Proteomes" id="UP000027361">
    <property type="component" value="Unassembled WGS sequence"/>
</dbReference>
<dbReference type="HOGENOM" id="CLU_1012603_0_0_1"/>
<evidence type="ECO:0000256" key="1">
    <source>
        <dbReference type="SAM" id="MobiDB-lite"/>
    </source>
</evidence>
<evidence type="ECO:0000313" key="3">
    <source>
        <dbReference type="Proteomes" id="UP000027361"/>
    </source>
</evidence>
<keyword evidence="3" id="KW-1185">Reference proteome</keyword>
<feature type="region of interest" description="Disordered" evidence="1">
    <location>
        <begin position="1"/>
        <end position="128"/>
    </location>
</feature>
<gene>
    <name evidence="2" type="ORF">K437DRAFT_267103</name>
</gene>
<accession>A0A066WBX5</accession>
<reference evidence="2 3" key="1">
    <citation type="submission" date="2014-05" db="EMBL/GenBank/DDBJ databases">
        <title>Draft genome sequence of a rare smut relative, Tilletiaria anomala UBC 951.</title>
        <authorList>
            <consortium name="DOE Joint Genome Institute"/>
            <person name="Toome M."/>
            <person name="Kuo A."/>
            <person name="Henrissat B."/>
            <person name="Lipzen A."/>
            <person name="Tritt A."/>
            <person name="Yoshinaga Y."/>
            <person name="Zane M."/>
            <person name="Barry K."/>
            <person name="Grigoriev I.V."/>
            <person name="Spatafora J.W."/>
            <person name="Aimea M.C."/>
        </authorList>
    </citation>
    <scope>NUCLEOTIDE SEQUENCE [LARGE SCALE GENOMIC DNA]</scope>
    <source>
        <strain evidence="2 3">UBC 951</strain>
    </source>
</reference>
<comment type="caution">
    <text evidence="2">The sequence shown here is derived from an EMBL/GenBank/DDBJ whole genome shotgun (WGS) entry which is preliminary data.</text>
</comment>
<feature type="compositionally biased region" description="Polar residues" evidence="1">
    <location>
        <begin position="169"/>
        <end position="188"/>
    </location>
</feature>
<dbReference type="AlphaFoldDB" id="A0A066WBX5"/>
<dbReference type="EMBL" id="JMSN01000016">
    <property type="protein sequence ID" value="KDN51437.1"/>
    <property type="molecule type" value="Genomic_DNA"/>
</dbReference>
<dbReference type="GeneID" id="25265905"/>
<organism evidence="2 3">
    <name type="scientific">Tilletiaria anomala (strain ATCC 24038 / CBS 436.72 / UBC 951)</name>
    <dbReference type="NCBI Taxonomy" id="1037660"/>
    <lineage>
        <taxon>Eukaryota</taxon>
        <taxon>Fungi</taxon>
        <taxon>Dikarya</taxon>
        <taxon>Basidiomycota</taxon>
        <taxon>Ustilaginomycotina</taxon>
        <taxon>Exobasidiomycetes</taxon>
        <taxon>Georgefischeriales</taxon>
        <taxon>Tilletiariaceae</taxon>
        <taxon>Tilletiaria</taxon>
    </lineage>
</organism>
<name>A0A066WBX5_TILAU</name>
<feature type="compositionally biased region" description="Polar residues" evidence="1">
    <location>
        <begin position="240"/>
        <end position="251"/>
    </location>
</feature>
<feature type="region of interest" description="Disordered" evidence="1">
    <location>
        <begin position="232"/>
        <end position="275"/>
    </location>
</feature>
<protein>
    <submittedName>
        <fullName evidence="2">Uncharacterized protein</fullName>
    </submittedName>
</protein>
<proteinExistence type="predicted"/>